<feature type="region of interest" description="Disordered" evidence="10">
    <location>
        <begin position="1"/>
        <end position="20"/>
    </location>
</feature>
<dbReference type="PANTHER" id="PTHR33753">
    <property type="entry name" value="1,4-BETA-D-GLUCAN CELLOBIOHYDROLASE B"/>
    <property type="match status" value="1"/>
</dbReference>
<dbReference type="EC" id="3.2.1.91" evidence="3"/>
<feature type="compositionally biased region" description="Basic and acidic residues" evidence="10">
    <location>
        <begin position="1"/>
        <end position="19"/>
    </location>
</feature>
<dbReference type="EMBL" id="LSRX01001253">
    <property type="protein sequence ID" value="OLP81746.1"/>
    <property type="molecule type" value="Genomic_DNA"/>
</dbReference>
<dbReference type="PANTHER" id="PTHR33753:SF2">
    <property type="entry name" value="GLYCOSIDE HYDROLASE FAMILY 7 PROTEIN"/>
    <property type="match status" value="1"/>
</dbReference>
<evidence type="ECO:0000256" key="7">
    <source>
        <dbReference type="ARBA" id="ARBA00023277"/>
    </source>
</evidence>
<organism evidence="11 12">
    <name type="scientific">Symbiodinium microadriaticum</name>
    <name type="common">Dinoflagellate</name>
    <name type="synonym">Zooxanthella microadriatica</name>
    <dbReference type="NCBI Taxonomy" id="2951"/>
    <lineage>
        <taxon>Eukaryota</taxon>
        <taxon>Sar</taxon>
        <taxon>Alveolata</taxon>
        <taxon>Dinophyceae</taxon>
        <taxon>Suessiales</taxon>
        <taxon>Symbiodiniaceae</taxon>
        <taxon>Symbiodinium</taxon>
    </lineage>
</organism>
<evidence type="ECO:0000256" key="4">
    <source>
        <dbReference type="ARBA" id="ARBA00022729"/>
    </source>
</evidence>
<evidence type="ECO:0000256" key="5">
    <source>
        <dbReference type="ARBA" id="ARBA00022801"/>
    </source>
</evidence>
<evidence type="ECO:0000256" key="8">
    <source>
        <dbReference type="ARBA" id="ARBA00023295"/>
    </source>
</evidence>
<sequence>MELETQRLEESRDLLEDGPKPIPAPASCHKVKKWTLGVVSGAAFLVLCRYAGSLNLFSTSSAASVAMLSEENEEIVGKCAGSIPVEGAATPIQVVSAVWNVPGDEAEPVRALGSAISVPLTSRAYFGTTCSTAEYNPKEYFAQNLLGKQLMFTIDLSSAGCGCNAAFYLTSMAYVEKETDCKDYYCDAMSVCGVRCPEIDIMEANKHAFRSTLHDGISNQELPTGGFGGGGKGWMGPRDWSSEQYGPGARCIDTNNPFQVAARFPVDMYGKLAGMEVVLLQLSAQRNCELLVDISEYKDPKTGDDMLHLLGKTLEAGMTPIVSYWKSRTMTWLDGHGPDEVGSGLCEKSEDEEPECSDILGRQEVEFSFFSITDLVA</sequence>
<dbReference type="InterPro" id="IPR001722">
    <property type="entry name" value="Glyco_hydro_7"/>
</dbReference>
<evidence type="ECO:0000256" key="6">
    <source>
        <dbReference type="ARBA" id="ARBA00023001"/>
    </source>
</evidence>
<dbReference type="InterPro" id="IPR013320">
    <property type="entry name" value="ConA-like_dom_sf"/>
</dbReference>
<comment type="similarity">
    <text evidence="2">Belongs to the glycosyl hydrolase 7 (cellulase C) family.</text>
</comment>
<proteinExistence type="inferred from homology"/>
<evidence type="ECO:0000256" key="2">
    <source>
        <dbReference type="ARBA" id="ARBA00006044"/>
    </source>
</evidence>
<dbReference type="GO" id="GO:0030245">
    <property type="term" value="P:cellulose catabolic process"/>
    <property type="evidence" value="ECO:0007669"/>
    <property type="project" value="UniProtKB-KW"/>
</dbReference>
<comment type="catalytic activity">
    <reaction evidence="1">
        <text>Hydrolysis of (1-&gt;4)-beta-D-glucosidic linkages in cellulose and cellotetraose, releasing cellobiose from the non-reducing ends of the chains.</text>
        <dbReference type="EC" id="3.2.1.91"/>
    </reaction>
</comment>
<evidence type="ECO:0000256" key="10">
    <source>
        <dbReference type="SAM" id="MobiDB-lite"/>
    </source>
</evidence>
<dbReference type="Gene3D" id="2.70.100.10">
    <property type="entry name" value="Glycoside hydrolase, family 7, domain"/>
    <property type="match status" value="1"/>
</dbReference>
<name>A0A1Q9CFT5_SYMMI</name>
<keyword evidence="9" id="KW-0624">Polysaccharide degradation</keyword>
<evidence type="ECO:0000256" key="9">
    <source>
        <dbReference type="ARBA" id="ARBA00023326"/>
    </source>
</evidence>
<keyword evidence="7" id="KW-0119">Carbohydrate metabolism</keyword>
<dbReference type="OrthoDB" id="434836at2759"/>
<dbReference type="SUPFAM" id="SSF49899">
    <property type="entry name" value="Concanavalin A-like lectins/glucanases"/>
    <property type="match status" value="1"/>
</dbReference>
<evidence type="ECO:0000256" key="3">
    <source>
        <dbReference type="ARBA" id="ARBA00012561"/>
    </source>
</evidence>
<dbReference type="InterPro" id="IPR037019">
    <property type="entry name" value="Glyco_hydro_7_sf"/>
</dbReference>
<accession>A0A1Q9CFT5</accession>
<keyword evidence="6" id="KW-0136">Cellulose degradation</keyword>
<keyword evidence="8" id="KW-0326">Glycosidase</keyword>
<comment type="caution">
    <text evidence="11">The sequence shown here is derived from an EMBL/GenBank/DDBJ whole genome shotgun (WGS) entry which is preliminary data.</text>
</comment>
<dbReference type="Proteomes" id="UP000186817">
    <property type="component" value="Unassembled WGS sequence"/>
</dbReference>
<evidence type="ECO:0000313" key="12">
    <source>
        <dbReference type="Proteomes" id="UP000186817"/>
    </source>
</evidence>
<evidence type="ECO:0000313" key="11">
    <source>
        <dbReference type="EMBL" id="OLP81746.1"/>
    </source>
</evidence>
<protein>
    <recommendedName>
        <fullName evidence="3">cellulose 1,4-beta-cellobiosidase (non-reducing end)</fullName>
        <ecNumber evidence="3">3.2.1.91</ecNumber>
    </recommendedName>
</protein>
<keyword evidence="4" id="KW-0732">Signal</keyword>
<evidence type="ECO:0000256" key="1">
    <source>
        <dbReference type="ARBA" id="ARBA00001641"/>
    </source>
</evidence>
<reference evidence="11 12" key="1">
    <citation type="submission" date="2016-02" db="EMBL/GenBank/DDBJ databases">
        <title>Genome analysis of coral dinoflagellate symbionts highlights evolutionary adaptations to a symbiotic lifestyle.</title>
        <authorList>
            <person name="Aranda M."/>
            <person name="Li Y."/>
            <person name="Liew Y.J."/>
            <person name="Baumgarten S."/>
            <person name="Simakov O."/>
            <person name="Wilson M."/>
            <person name="Piel J."/>
            <person name="Ashoor H."/>
            <person name="Bougouffa S."/>
            <person name="Bajic V.B."/>
            <person name="Ryu T."/>
            <person name="Ravasi T."/>
            <person name="Bayer T."/>
            <person name="Micklem G."/>
            <person name="Kim H."/>
            <person name="Bhak J."/>
            <person name="Lajeunesse T.C."/>
            <person name="Voolstra C.R."/>
        </authorList>
    </citation>
    <scope>NUCLEOTIDE SEQUENCE [LARGE SCALE GENOMIC DNA]</scope>
    <source>
        <strain evidence="11 12">CCMP2467</strain>
    </source>
</reference>
<gene>
    <name evidence="11" type="primary">egl1</name>
    <name evidence="11" type="ORF">AK812_SmicGene37681</name>
</gene>
<dbReference type="GO" id="GO:0016162">
    <property type="term" value="F:cellulose 1,4-beta-cellobiosidase activity"/>
    <property type="evidence" value="ECO:0007669"/>
    <property type="project" value="UniProtKB-EC"/>
</dbReference>
<dbReference type="AlphaFoldDB" id="A0A1Q9CFT5"/>
<dbReference type="OMA" id="SMAYVEK"/>
<keyword evidence="5" id="KW-0378">Hydrolase</keyword>
<keyword evidence="12" id="KW-1185">Reference proteome</keyword>